<dbReference type="AlphaFoldDB" id="A0A167JHT3"/>
<name>A0A167JHT3_9GAMM</name>
<dbReference type="PROSITE" id="PS51257">
    <property type="entry name" value="PROKAR_LIPOPROTEIN"/>
    <property type="match status" value="1"/>
</dbReference>
<evidence type="ECO:0000313" key="2">
    <source>
        <dbReference type="EMBL" id="KZN61123.1"/>
    </source>
</evidence>
<organism evidence="2 3">
    <name type="scientific">Pseudoalteromonas luteoviolacea CPMOR-1</name>
    <dbReference type="NCBI Taxonomy" id="1365248"/>
    <lineage>
        <taxon>Bacteria</taxon>
        <taxon>Pseudomonadati</taxon>
        <taxon>Pseudomonadota</taxon>
        <taxon>Gammaproteobacteria</taxon>
        <taxon>Alteromonadales</taxon>
        <taxon>Pseudoalteromonadaceae</taxon>
        <taxon>Pseudoalteromonas</taxon>
    </lineage>
</organism>
<dbReference type="EMBL" id="AUYC01000038">
    <property type="protein sequence ID" value="KZN61123.1"/>
    <property type="molecule type" value="Genomic_DNA"/>
</dbReference>
<comment type="caution">
    <text evidence="2">The sequence shown here is derived from an EMBL/GenBank/DDBJ whole genome shotgun (WGS) entry which is preliminary data.</text>
</comment>
<dbReference type="Pfam" id="PF03886">
    <property type="entry name" value="ABC_trans_aux"/>
    <property type="match status" value="1"/>
</dbReference>
<dbReference type="SUPFAM" id="SSF159594">
    <property type="entry name" value="XCC0632-like"/>
    <property type="match status" value="1"/>
</dbReference>
<dbReference type="Proteomes" id="UP000076486">
    <property type="component" value="Unassembled WGS sequence"/>
</dbReference>
<dbReference type="RefSeq" id="WP_063368944.1">
    <property type="nucleotide sequence ID" value="NZ_AUYC01000038.1"/>
</dbReference>
<dbReference type="InterPro" id="IPR005586">
    <property type="entry name" value="ABC_trans_aux"/>
</dbReference>
<proteinExistence type="predicted"/>
<feature type="domain" description="ABC-type transport auxiliary lipoprotein component" evidence="1">
    <location>
        <begin position="27"/>
        <end position="187"/>
    </location>
</feature>
<gene>
    <name evidence="2" type="ORF">N473_22540</name>
</gene>
<reference evidence="2 3" key="1">
    <citation type="submission" date="2013-07" db="EMBL/GenBank/DDBJ databases">
        <title>Comparative Genomic and Metabolomic Analysis of Twelve Strains of Pseudoalteromonas luteoviolacea.</title>
        <authorList>
            <person name="Vynne N.G."/>
            <person name="Mansson M."/>
            <person name="Gram L."/>
        </authorList>
    </citation>
    <scope>NUCLEOTIDE SEQUENCE [LARGE SCALE GENOMIC DNA]</scope>
    <source>
        <strain evidence="2 3">CPMOR-1</strain>
    </source>
</reference>
<dbReference type="Gene3D" id="3.40.50.10610">
    <property type="entry name" value="ABC-type transport auxiliary lipoprotein component"/>
    <property type="match status" value="1"/>
</dbReference>
<sequence length="200" mass="22538">MRLAIHACLLSIFLVGCSNNSVSHQYYKFSDQHQNAASNQKFNNQVVYLEDVTILGVANQQAIVQYTQPNVVNIASFHFWAEHPEIMLTQLTQNYLSKQGFAVVPRSLAGDIDTKQYSVKIMINDFAGHYEKGAILDGSWYLYQLKGGASRLVQSQRFAIDSALKADGFNALVTAHQTNWEVLLQDIEAVLTQRLNQNNR</sequence>
<evidence type="ECO:0000259" key="1">
    <source>
        <dbReference type="Pfam" id="PF03886"/>
    </source>
</evidence>
<evidence type="ECO:0000313" key="3">
    <source>
        <dbReference type="Proteomes" id="UP000076486"/>
    </source>
</evidence>
<protein>
    <recommendedName>
        <fullName evidence="1">ABC-type transport auxiliary lipoprotein component domain-containing protein</fullName>
    </recommendedName>
</protein>
<accession>A0A167JHT3</accession>
<dbReference type="PATRIC" id="fig|1365248.3.peg.3595"/>